<sequence>MKKFTIIGIMIFALGATAFARGHQNWNGDMGRGYHHSGSSYCGSGANQNGFKRSPEMERSRLVMDEKRLEIKKELIKDKPDWNKVEKLNTEIANEQGRMRTTAMKTRVEYNQNLVNKPQQ</sequence>
<dbReference type="AlphaFoldDB" id="A0AAX2JAP4"/>
<proteinExistence type="predicted"/>
<name>A0AAX2JAP4_9FUSO</name>
<dbReference type="EMBL" id="LS483487">
    <property type="protein sequence ID" value="SQJ00159.1"/>
    <property type="molecule type" value="Genomic_DNA"/>
</dbReference>
<evidence type="ECO:0000313" key="3">
    <source>
        <dbReference type="Proteomes" id="UP000249008"/>
    </source>
</evidence>
<gene>
    <name evidence="2" type="ORF">NCTC12112_00514</name>
</gene>
<accession>A0AAX2JAP4</accession>
<organism evidence="2 3">
    <name type="scientific">Fusobacterium ulcerans</name>
    <dbReference type="NCBI Taxonomy" id="861"/>
    <lineage>
        <taxon>Bacteria</taxon>
        <taxon>Fusobacteriati</taxon>
        <taxon>Fusobacteriota</taxon>
        <taxon>Fusobacteriia</taxon>
        <taxon>Fusobacteriales</taxon>
        <taxon>Fusobacteriaceae</taxon>
        <taxon>Fusobacterium</taxon>
    </lineage>
</organism>
<keyword evidence="1" id="KW-0732">Signal</keyword>
<reference evidence="2 3" key="1">
    <citation type="submission" date="2018-06" db="EMBL/GenBank/DDBJ databases">
        <authorList>
            <consortium name="Pathogen Informatics"/>
            <person name="Doyle S."/>
        </authorList>
    </citation>
    <scope>NUCLEOTIDE SEQUENCE [LARGE SCALE GENOMIC DNA]</scope>
    <source>
        <strain evidence="2 3">NCTC12112</strain>
    </source>
</reference>
<dbReference type="RefSeq" id="WP_005978340.1">
    <property type="nucleotide sequence ID" value="NZ_CABKNW010000003.1"/>
</dbReference>
<dbReference type="Proteomes" id="UP000249008">
    <property type="component" value="Chromosome 1"/>
</dbReference>
<feature type="chain" id="PRO_5043556151" description="Zinc resistance-associated protein" evidence="1">
    <location>
        <begin position="21"/>
        <end position="120"/>
    </location>
</feature>
<dbReference type="Gene3D" id="1.20.120.1490">
    <property type="match status" value="1"/>
</dbReference>
<dbReference type="GeneID" id="78455105"/>
<dbReference type="KEGG" id="ful:C4N20_09805"/>
<evidence type="ECO:0000313" key="2">
    <source>
        <dbReference type="EMBL" id="SQJ00159.1"/>
    </source>
</evidence>
<protein>
    <recommendedName>
        <fullName evidence="4">Zinc resistance-associated protein</fullName>
    </recommendedName>
</protein>
<evidence type="ECO:0000256" key="1">
    <source>
        <dbReference type="SAM" id="SignalP"/>
    </source>
</evidence>
<evidence type="ECO:0008006" key="4">
    <source>
        <dbReference type="Google" id="ProtNLM"/>
    </source>
</evidence>
<feature type="signal peptide" evidence="1">
    <location>
        <begin position="1"/>
        <end position="20"/>
    </location>
</feature>